<protein>
    <submittedName>
        <fullName evidence="1">Uncharacterized protein</fullName>
    </submittedName>
</protein>
<evidence type="ECO:0000313" key="1">
    <source>
        <dbReference type="EMBL" id="KAI3747202.1"/>
    </source>
</evidence>
<dbReference type="EMBL" id="CM042049">
    <property type="protein sequence ID" value="KAI3747202.1"/>
    <property type="molecule type" value="Genomic_DNA"/>
</dbReference>
<sequence length="157" mass="17836">MIKLQSSTDTVVNQTIKDGDTIVSAGQTFEMGFFSPGTSNNRYVGIWINEAYGSPDNQPVVLIDRPVARYKKYAYYSLGDCCIMNVVPLAPSIFDFGDKFNRKSCQYVFRVDPNGYPQLFEMQDLVLAEYGLQNFQGSYDVDDLRSGKDDEFRRDNT</sequence>
<accession>A0ACB9DKW4</accession>
<evidence type="ECO:0000313" key="2">
    <source>
        <dbReference type="Proteomes" id="UP001055879"/>
    </source>
</evidence>
<dbReference type="Proteomes" id="UP001055879">
    <property type="component" value="Linkage Group LG03"/>
</dbReference>
<reference evidence="1 2" key="2">
    <citation type="journal article" date="2022" name="Mol. Ecol. Resour.">
        <title>The genomes of chicory, endive, great burdock and yacon provide insights into Asteraceae paleo-polyploidization history and plant inulin production.</title>
        <authorList>
            <person name="Fan W."/>
            <person name="Wang S."/>
            <person name="Wang H."/>
            <person name="Wang A."/>
            <person name="Jiang F."/>
            <person name="Liu H."/>
            <person name="Zhao H."/>
            <person name="Xu D."/>
            <person name="Zhang Y."/>
        </authorList>
    </citation>
    <scope>NUCLEOTIDE SEQUENCE [LARGE SCALE GENOMIC DNA]</scope>
    <source>
        <strain evidence="2">cv. Niubang</strain>
    </source>
</reference>
<keyword evidence="2" id="KW-1185">Reference proteome</keyword>
<proteinExistence type="predicted"/>
<organism evidence="1 2">
    <name type="scientific">Arctium lappa</name>
    <name type="common">Greater burdock</name>
    <name type="synonym">Lappa major</name>
    <dbReference type="NCBI Taxonomy" id="4217"/>
    <lineage>
        <taxon>Eukaryota</taxon>
        <taxon>Viridiplantae</taxon>
        <taxon>Streptophyta</taxon>
        <taxon>Embryophyta</taxon>
        <taxon>Tracheophyta</taxon>
        <taxon>Spermatophyta</taxon>
        <taxon>Magnoliopsida</taxon>
        <taxon>eudicotyledons</taxon>
        <taxon>Gunneridae</taxon>
        <taxon>Pentapetalae</taxon>
        <taxon>asterids</taxon>
        <taxon>campanulids</taxon>
        <taxon>Asterales</taxon>
        <taxon>Asteraceae</taxon>
        <taxon>Carduoideae</taxon>
        <taxon>Cardueae</taxon>
        <taxon>Arctiinae</taxon>
        <taxon>Arctium</taxon>
    </lineage>
</organism>
<name>A0ACB9DKW4_ARCLA</name>
<reference evidence="2" key="1">
    <citation type="journal article" date="2022" name="Mol. Ecol. Resour.">
        <title>The genomes of chicory, endive, great burdock and yacon provide insights into Asteraceae palaeo-polyploidization history and plant inulin production.</title>
        <authorList>
            <person name="Fan W."/>
            <person name="Wang S."/>
            <person name="Wang H."/>
            <person name="Wang A."/>
            <person name="Jiang F."/>
            <person name="Liu H."/>
            <person name="Zhao H."/>
            <person name="Xu D."/>
            <person name="Zhang Y."/>
        </authorList>
    </citation>
    <scope>NUCLEOTIDE SEQUENCE [LARGE SCALE GENOMIC DNA]</scope>
    <source>
        <strain evidence="2">cv. Niubang</strain>
    </source>
</reference>
<comment type="caution">
    <text evidence="1">The sequence shown here is derived from an EMBL/GenBank/DDBJ whole genome shotgun (WGS) entry which is preliminary data.</text>
</comment>
<gene>
    <name evidence="1" type="ORF">L6452_09653</name>
</gene>